<comment type="caution">
    <text evidence="2">The sequence shown here is derived from an EMBL/GenBank/DDBJ whole genome shotgun (WGS) entry which is preliminary data.</text>
</comment>
<dbReference type="AlphaFoldDB" id="A0AAD3SG09"/>
<proteinExistence type="predicted"/>
<dbReference type="PANTHER" id="PTHR36351:SF1">
    <property type="entry name" value="EMBRYO SAC DEVELOPMENT ARREST 12"/>
    <property type="match status" value="1"/>
</dbReference>
<evidence type="ECO:0000313" key="2">
    <source>
        <dbReference type="EMBL" id="GMH09994.1"/>
    </source>
</evidence>
<keyword evidence="3" id="KW-1185">Reference proteome</keyword>
<evidence type="ECO:0000259" key="1">
    <source>
        <dbReference type="Pfam" id="PF23596"/>
    </source>
</evidence>
<feature type="domain" description="DUF7138" evidence="1">
    <location>
        <begin position="9"/>
        <end position="92"/>
    </location>
</feature>
<gene>
    <name evidence="2" type="ORF">Nepgr_011835</name>
</gene>
<organism evidence="2 3">
    <name type="scientific">Nepenthes gracilis</name>
    <name type="common">Slender pitcher plant</name>
    <dbReference type="NCBI Taxonomy" id="150966"/>
    <lineage>
        <taxon>Eukaryota</taxon>
        <taxon>Viridiplantae</taxon>
        <taxon>Streptophyta</taxon>
        <taxon>Embryophyta</taxon>
        <taxon>Tracheophyta</taxon>
        <taxon>Spermatophyta</taxon>
        <taxon>Magnoliopsida</taxon>
        <taxon>eudicotyledons</taxon>
        <taxon>Gunneridae</taxon>
        <taxon>Pentapetalae</taxon>
        <taxon>Caryophyllales</taxon>
        <taxon>Nepenthaceae</taxon>
        <taxon>Nepenthes</taxon>
    </lineage>
</organism>
<dbReference type="PANTHER" id="PTHR36351">
    <property type="entry name" value="EMBRYO SAC DEVELOPMENT ARREST 12"/>
    <property type="match status" value="1"/>
</dbReference>
<dbReference type="Pfam" id="PF23596">
    <property type="entry name" value="DUF7138"/>
    <property type="match status" value="1"/>
</dbReference>
<dbReference type="Proteomes" id="UP001279734">
    <property type="component" value="Unassembled WGS sequence"/>
</dbReference>
<dbReference type="EMBL" id="BSYO01000009">
    <property type="protein sequence ID" value="GMH09994.1"/>
    <property type="molecule type" value="Genomic_DNA"/>
</dbReference>
<evidence type="ECO:0000313" key="3">
    <source>
        <dbReference type="Proteomes" id="UP001279734"/>
    </source>
</evidence>
<protein>
    <recommendedName>
        <fullName evidence="1">DUF7138 domain-containing protein</fullName>
    </recommendedName>
</protein>
<dbReference type="InterPro" id="IPR055562">
    <property type="entry name" value="DUF7138"/>
</dbReference>
<sequence>MMEDSTIGAFFSVIFFDGDREIDIGNVVVQPSMQFKTFQSMISQKIGISPHQITIYFEKSSSPSSFKSYRRIPITSKFNFASIVAERNCFFRVVLKRSRRVRRRPRKQIVEEDDSYSIHSDIISPENFLLLRRNHDSPFDAPTGFPVHEQIVRSDNWYTRSEYTDYANRMKFLEREKERYLTSLYLNSNAYSEIDIYSRRDERFGHERTSDDGAASSGWERSIVVCDLCMNANMEVDQTLPFHCCKYDAVTVGFRSPAGPIARQSKPGKEARKDI</sequence>
<accession>A0AAD3SG09</accession>
<reference evidence="2" key="1">
    <citation type="submission" date="2023-05" db="EMBL/GenBank/DDBJ databases">
        <title>Nepenthes gracilis genome sequencing.</title>
        <authorList>
            <person name="Fukushima K."/>
        </authorList>
    </citation>
    <scope>NUCLEOTIDE SEQUENCE</scope>
    <source>
        <strain evidence="2">SING2019-196</strain>
    </source>
</reference>
<name>A0AAD3SG09_NEPGR</name>